<keyword evidence="3" id="KW-1185">Reference proteome</keyword>
<dbReference type="AlphaFoldDB" id="A0A512BJN9"/>
<feature type="signal peptide" evidence="1">
    <location>
        <begin position="1"/>
        <end position="22"/>
    </location>
</feature>
<organism evidence="2 3">
    <name type="scientific">Segetibacter aerophilus</name>
    <dbReference type="NCBI Taxonomy" id="670293"/>
    <lineage>
        <taxon>Bacteria</taxon>
        <taxon>Pseudomonadati</taxon>
        <taxon>Bacteroidota</taxon>
        <taxon>Chitinophagia</taxon>
        <taxon>Chitinophagales</taxon>
        <taxon>Chitinophagaceae</taxon>
        <taxon>Segetibacter</taxon>
    </lineage>
</organism>
<dbReference type="RefSeq" id="WP_147206302.1">
    <property type="nucleotide sequence ID" value="NZ_BJYT01000044.1"/>
</dbReference>
<comment type="caution">
    <text evidence="2">The sequence shown here is derived from an EMBL/GenBank/DDBJ whole genome shotgun (WGS) entry which is preliminary data.</text>
</comment>
<feature type="chain" id="PRO_5021986106" description="YD repeat-containing protein" evidence="1">
    <location>
        <begin position="23"/>
        <end position="265"/>
    </location>
</feature>
<dbReference type="Proteomes" id="UP000321513">
    <property type="component" value="Unassembled WGS sequence"/>
</dbReference>
<evidence type="ECO:0008006" key="4">
    <source>
        <dbReference type="Google" id="ProtNLM"/>
    </source>
</evidence>
<dbReference type="PROSITE" id="PS51257">
    <property type="entry name" value="PROKAR_LIPOPROTEIN"/>
    <property type="match status" value="1"/>
</dbReference>
<evidence type="ECO:0000313" key="2">
    <source>
        <dbReference type="EMBL" id="GEO12178.1"/>
    </source>
</evidence>
<evidence type="ECO:0000313" key="3">
    <source>
        <dbReference type="Proteomes" id="UP000321513"/>
    </source>
</evidence>
<proteinExistence type="predicted"/>
<protein>
    <recommendedName>
        <fullName evidence="4">YD repeat-containing protein</fullName>
    </recommendedName>
</protein>
<keyword evidence="1" id="KW-0732">Signal</keyword>
<dbReference type="EMBL" id="BJYT01000044">
    <property type="protein sequence ID" value="GEO12178.1"/>
    <property type="molecule type" value="Genomic_DNA"/>
</dbReference>
<gene>
    <name evidence="2" type="ORF">SAE01_46740</name>
</gene>
<dbReference type="OrthoDB" id="677162at2"/>
<evidence type="ECO:0000256" key="1">
    <source>
        <dbReference type="SAM" id="SignalP"/>
    </source>
</evidence>
<accession>A0A512BJN9</accession>
<name>A0A512BJN9_9BACT</name>
<reference evidence="2 3" key="1">
    <citation type="submission" date="2019-07" db="EMBL/GenBank/DDBJ databases">
        <title>Whole genome shotgun sequence of Segetibacter aerophilus NBRC 106135.</title>
        <authorList>
            <person name="Hosoyama A."/>
            <person name="Uohara A."/>
            <person name="Ohji S."/>
            <person name="Ichikawa N."/>
        </authorList>
    </citation>
    <scope>NUCLEOTIDE SEQUENCE [LARGE SCALE GENOMIC DNA]</scope>
    <source>
        <strain evidence="2 3">NBRC 106135</strain>
    </source>
</reference>
<sequence length="265" mass="29507">MKTQTLKLFLSLTLALSLFACKKDETTPTPIDQSPTKMVKQVTASPDDFISYEYDAAGHVIKYVSKWQNGAGGTSSSNNVFEYNGDKLSRFSNQSGFALFTYNGNTIARSDNFAANGKKISTSLYQFEGNKLTSIIEQNANPEPDAIIETKVSYQYYSNGNVSRIDQAYRKQTSDPFTVTSSQVFVEYDDKKNPQPDGVLGFFLPGVILQKNNPIKVNNLSANGTIDGYSRYEYTYNSNGYPAKRKHFIAAGNTESTPVVFDYIY</sequence>